<dbReference type="EMBL" id="VXIT01000003">
    <property type="protein sequence ID" value="KAA6413863.1"/>
    <property type="molecule type" value="Genomic_DNA"/>
</dbReference>
<accession>A0A5M8PW07</accession>
<proteinExistence type="predicted"/>
<reference evidence="2 3" key="1">
    <citation type="submission" date="2019-09" db="EMBL/GenBank/DDBJ databases">
        <title>The hologenome of the rock-dwelling lichen Lasallia pustulata.</title>
        <authorList>
            <person name="Greshake Tzovaras B."/>
            <person name="Segers F."/>
            <person name="Bicker A."/>
            <person name="Dal Grande F."/>
            <person name="Otte J."/>
            <person name="Hankeln T."/>
            <person name="Schmitt I."/>
            <person name="Ebersberger I."/>
        </authorList>
    </citation>
    <scope>NUCLEOTIDE SEQUENCE [LARGE SCALE GENOMIC DNA]</scope>
    <source>
        <strain evidence="2">A1-1</strain>
    </source>
</reference>
<evidence type="ECO:0000313" key="2">
    <source>
        <dbReference type="EMBL" id="KAA6413863.1"/>
    </source>
</evidence>
<protein>
    <submittedName>
        <fullName evidence="2">Uncharacterized protein</fullName>
    </submittedName>
</protein>
<evidence type="ECO:0000256" key="1">
    <source>
        <dbReference type="SAM" id="MobiDB-lite"/>
    </source>
</evidence>
<dbReference type="AlphaFoldDB" id="A0A5M8PW07"/>
<evidence type="ECO:0000313" key="3">
    <source>
        <dbReference type="Proteomes" id="UP000324767"/>
    </source>
</evidence>
<dbReference type="Proteomes" id="UP000324767">
    <property type="component" value="Unassembled WGS sequence"/>
</dbReference>
<name>A0A5M8PW07_9LECA</name>
<comment type="caution">
    <text evidence="2">The sequence shown here is derived from an EMBL/GenBank/DDBJ whole genome shotgun (WGS) entry which is preliminary data.</text>
</comment>
<feature type="region of interest" description="Disordered" evidence="1">
    <location>
        <begin position="1"/>
        <end position="31"/>
    </location>
</feature>
<organism evidence="2 3">
    <name type="scientific">Lasallia pustulata</name>
    <dbReference type="NCBI Taxonomy" id="136370"/>
    <lineage>
        <taxon>Eukaryota</taxon>
        <taxon>Fungi</taxon>
        <taxon>Dikarya</taxon>
        <taxon>Ascomycota</taxon>
        <taxon>Pezizomycotina</taxon>
        <taxon>Lecanoromycetes</taxon>
        <taxon>OSLEUM clade</taxon>
        <taxon>Umbilicariomycetidae</taxon>
        <taxon>Umbilicariales</taxon>
        <taxon>Umbilicariaceae</taxon>
        <taxon>Lasallia</taxon>
    </lineage>
</organism>
<sequence>MLAGTKQAAPDSFEVVKKQRKPKPISEYAGQSTSYKGCAARQMFLRLSEVLLLLLSHNPWYSNVGLPAYTFHREIM</sequence>
<gene>
    <name evidence="2" type="ORF">FRX48_02225</name>
</gene>